<proteinExistence type="evidence at transcript level"/>
<evidence type="ECO:0000256" key="6">
    <source>
        <dbReference type="SAM" id="SignalP"/>
    </source>
</evidence>
<dbReference type="GO" id="GO:0042151">
    <property type="term" value="C:nematocyst"/>
    <property type="evidence" value="ECO:0007669"/>
    <property type="project" value="UniProtKB-SubCell"/>
</dbReference>
<keyword evidence="5" id="KW-0166">Nematocyst</keyword>
<comment type="subcellular location">
    <subcellularLocation>
        <location evidence="2">Nematocyst</location>
    </subcellularLocation>
    <subcellularLocation>
        <location evidence="1">Target cell membrane</location>
    </subcellularLocation>
</comment>
<dbReference type="PANTHER" id="PTHR40388:SF1">
    <property type="entry name" value="BRYOPORIN"/>
    <property type="match status" value="1"/>
</dbReference>
<evidence type="ECO:0000256" key="4">
    <source>
        <dbReference type="ARBA" id="ARBA00023298"/>
    </source>
</evidence>
<keyword evidence="6" id="KW-0732">Signal</keyword>
<sequence length="260" mass="28207">MGVPFPALKTMVTVFLLLMGNASPVDPVVLSSLVSLGTVAGIASKVISAGSSLAGVGLQGLADPGYRVTCAIQVENWTRYPLVYPTVRVFGNGAVTSAPTAILPGKKEGFAVRKPSGTATGVSGTVSWEMHGASRRFVLGWSAPYSFDFHSNWMGLGITREGSFKVASGDTWFNQMYYGGNSANLTFETGEFYYDTDPVIYRNDNFEAVGVMTNIHKAQIKVVIRPTPNNWKDLAGPIRQLLVQQQRHALQQKRSLQRDN</sequence>
<dbReference type="GO" id="GO:0044218">
    <property type="term" value="C:other organism cell membrane"/>
    <property type="evidence" value="ECO:0007669"/>
    <property type="project" value="UniProtKB-KW"/>
</dbReference>
<dbReference type="PANTHER" id="PTHR40388">
    <property type="entry name" value="BRYOPORIN"/>
    <property type="match status" value="1"/>
</dbReference>
<reference evidence="7" key="1">
    <citation type="journal article" date="2019" name="Mar. Drugs">
        <title>Conotoxin diversity in the venom gland transcriptome of the Magician's Cone, Pionoconus magus.</title>
        <authorList>
            <person name="Pardos-Blas J.R."/>
            <person name="Irisarri I."/>
            <person name="Abalde S."/>
            <person name="Tenorio M.J."/>
            <person name="Zardoya R."/>
        </authorList>
    </citation>
    <scope>NUCLEOTIDE SEQUENCE</scope>
    <source>
        <tissue evidence="7">Venom gland</tissue>
    </source>
</reference>
<protein>
    <submittedName>
        <fullName evidence="7">Conoporin</fullName>
    </submittedName>
</protein>
<dbReference type="SUPFAM" id="SSF63724">
    <property type="entry name" value="Cytolysin/lectin"/>
    <property type="match status" value="1"/>
</dbReference>
<evidence type="ECO:0000256" key="2">
    <source>
        <dbReference type="ARBA" id="ARBA00004532"/>
    </source>
</evidence>
<evidence type="ECO:0000313" key="7">
    <source>
        <dbReference type="EMBL" id="QFQ61165.1"/>
    </source>
</evidence>
<dbReference type="AlphaFoldDB" id="A0A5P8I0W9"/>
<dbReference type="InterPro" id="IPR050677">
    <property type="entry name" value="Actinoporin_PFT"/>
</dbReference>
<organism evidence="7">
    <name type="scientific">Conus magus</name>
    <name type="common">Magical cone</name>
    <dbReference type="NCBI Taxonomy" id="6492"/>
    <lineage>
        <taxon>Eukaryota</taxon>
        <taxon>Metazoa</taxon>
        <taxon>Spiralia</taxon>
        <taxon>Lophotrochozoa</taxon>
        <taxon>Mollusca</taxon>
        <taxon>Gastropoda</taxon>
        <taxon>Caenogastropoda</taxon>
        <taxon>Neogastropoda</taxon>
        <taxon>Conoidea</taxon>
        <taxon>Conidae</taxon>
        <taxon>Conus</taxon>
        <taxon>Pionoconus</taxon>
    </lineage>
</organism>
<feature type="chain" id="PRO_5024375928" evidence="6">
    <location>
        <begin position="28"/>
        <end position="260"/>
    </location>
</feature>
<dbReference type="InterPro" id="IPR015926">
    <property type="entry name" value="Cytolysin/lectin"/>
</dbReference>
<evidence type="ECO:0000256" key="3">
    <source>
        <dbReference type="ARBA" id="ARBA00022537"/>
    </source>
</evidence>
<evidence type="ECO:0000256" key="1">
    <source>
        <dbReference type="ARBA" id="ARBA00004175"/>
    </source>
</evidence>
<evidence type="ECO:0000256" key="5">
    <source>
        <dbReference type="ARBA" id="ARBA00023331"/>
    </source>
</evidence>
<feature type="signal peptide" evidence="6">
    <location>
        <begin position="1"/>
        <end position="27"/>
    </location>
</feature>
<keyword evidence="3" id="KW-1052">Target cell membrane</keyword>
<dbReference type="EMBL" id="MN517482">
    <property type="protein sequence ID" value="QFQ61165.1"/>
    <property type="molecule type" value="mRNA"/>
</dbReference>
<dbReference type="Gene3D" id="2.60.270.20">
    <property type="entry name" value="Cytolysin/lectin"/>
    <property type="match status" value="1"/>
</dbReference>
<keyword evidence="4" id="KW-0472">Membrane</keyword>
<keyword evidence="4" id="KW-1053">Target membrane</keyword>
<accession>A0A5P8I0W9</accession>
<name>A0A5P8I0W9_CONMA</name>